<dbReference type="EMBL" id="JABSTQ010001850">
    <property type="protein sequence ID" value="KAG0444565.1"/>
    <property type="molecule type" value="Genomic_DNA"/>
</dbReference>
<name>A0AC60QXZ4_IXOPE</name>
<evidence type="ECO:0000313" key="1">
    <source>
        <dbReference type="EMBL" id="KAG0444565.1"/>
    </source>
</evidence>
<protein>
    <submittedName>
        <fullName evidence="1">Uncharacterized protein</fullName>
    </submittedName>
</protein>
<evidence type="ECO:0000313" key="2">
    <source>
        <dbReference type="Proteomes" id="UP000805193"/>
    </source>
</evidence>
<gene>
    <name evidence="1" type="ORF">HPB47_013652</name>
</gene>
<proteinExistence type="predicted"/>
<keyword evidence="2" id="KW-1185">Reference proteome</keyword>
<dbReference type="Proteomes" id="UP000805193">
    <property type="component" value="Unassembled WGS sequence"/>
</dbReference>
<organism evidence="1 2">
    <name type="scientific">Ixodes persulcatus</name>
    <name type="common">Taiga tick</name>
    <dbReference type="NCBI Taxonomy" id="34615"/>
    <lineage>
        <taxon>Eukaryota</taxon>
        <taxon>Metazoa</taxon>
        <taxon>Ecdysozoa</taxon>
        <taxon>Arthropoda</taxon>
        <taxon>Chelicerata</taxon>
        <taxon>Arachnida</taxon>
        <taxon>Acari</taxon>
        <taxon>Parasitiformes</taxon>
        <taxon>Ixodida</taxon>
        <taxon>Ixodoidea</taxon>
        <taxon>Ixodidae</taxon>
        <taxon>Ixodinae</taxon>
        <taxon>Ixodes</taxon>
    </lineage>
</organism>
<comment type="caution">
    <text evidence="1">The sequence shown here is derived from an EMBL/GenBank/DDBJ whole genome shotgun (WGS) entry which is preliminary data.</text>
</comment>
<sequence length="100" mass="10840">MLREENNMAEISANSFYRTRRGLGVAGNSVLALAQTVPTCSTVYLSRGFTSISLVDELVKKTIFTTGTVMKNRTPKGASLVSDKDRIKGPQGTADQTTRL</sequence>
<reference evidence="1 2" key="1">
    <citation type="journal article" date="2020" name="Cell">
        <title>Large-Scale Comparative Analyses of Tick Genomes Elucidate Their Genetic Diversity and Vector Capacities.</title>
        <authorList>
            <consortium name="Tick Genome and Microbiome Consortium (TIGMIC)"/>
            <person name="Jia N."/>
            <person name="Wang J."/>
            <person name="Shi W."/>
            <person name="Du L."/>
            <person name="Sun Y."/>
            <person name="Zhan W."/>
            <person name="Jiang J.F."/>
            <person name="Wang Q."/>
            <person name="Zhang B."/>
            <person name="Ji P."/>
            <person name="Bell-Sakyi L."/>
            <person name="Cui X.M."/>
            <person name="Yuan T.T."/>
            <person name="Jiang B.G."/>
            <person name="Yang W.F."/>
            <person name="Lam T.T."/>
            <person name="Chang Q.C."/>
            <person name="Ding S.J."/>
            <person name="Wang X.J."/>
            <person name="Zhu J.G."/>
            <person name="Ruan X.D."/>
            <person name="Zhao L."/>
            <person name="Wei J.T."/>
            <person name="Ye R.Z."/>
            <person name="Que T.C."/>
            <person name="Du C.H."/>
            <person name="Zhou Y.H."/>
            <person name="Cheng J.X."/>
            <person name="Dai P.F."/>
            <person name="Guo W.B."/>
            <person name="Han X.H."/>
            <person name="Huang E.J."/>
            <person name="Li L.F."/>
            <person name="Wei W."/>
            <person name="Gao Y.C."/>
            <person name="Liu J.Z."/>
            <person name="Shao H.Z."/>
            <person name="Wang X."/>
            <person name="Wang C.C."/>
            <person name="Yang T.C."/>
            <person name="Huo Q.B."/>
            <person name="Li W."/>
            <person name="Chen H.Y."/>
            <person name="Chen S.E."/>
            <person name="Zhou L.G."/>
            <person name="Ni X.B."/>
            <person name="Tian J.H."/>
            <person name="Sheng Y."/>
            <person name="Liu T."/>
            <person name="Pan Y.S."/>
            <person name="Xia L.Y."/>
            <person name="Li J."/>
            <person name="Zhao F."/>
            <person name="Cao W.C."/>
        </authorList>
    </citation>
    <scope>NUCLEOTIDE SEQUENCE [LARGE SCALE GENOMIC DNA]</scope>
    <source>
        <strain evidence="1">Iper-2018</strain>
    </source>
</reference>
<accession>A0AC60QXZ4</accession>